<feature type="region of interest" description="Disordered" evidence="3">
    <location>
        <begin position="588"/>
        <end position="607"/>
    </location>
</feature>
<feature type="compositionally biased region" description="Low complexity" evidence="3">
    <location>
        <begin position="621"/>
        <end position="635"/>
    </location>
</feature>
<dbReference type="CDD" id="cd12148">
    <property type="entry name" value="fungal_TF_MHR"/>
    <property type="match status" value="1"/>
</dbReference>
<evidence type="ECO:0000313" key="6">
    <source>
        <dbReference type="Proteomes" id="UP000258309"/>
    </source>
</evidence>
<dbReference type="Pfam" id="PF04082">
    <property type="entry name" value="Fungal_trans"/>
    <property type="match status" value="1"/>
</dbReference>
<proteinExistence type="inferred from homology"/>
<dbReference type="AlphaFoldDB" id="A0A3E2H7R5"/>
<feature type="region of interest" description="Disordered" evidence="3">
    <location>
        <begin position="647"/>
        <end position="678"/>
    </location>
</feature>
<gene>
    <name evidence="5" type="ORF">B7463_g6928</name>
</gene>
<comment type="caution">
    <text evidence="5">The sequence shown here is derived from an EMBL/GenBank/DDBJ whole genome shotgun (WGS) entry which is preliminary data.</text>
</comment>
<dbReference type="GO" id="GO:0008270">
    <property type="term" value="F:zinc ion binding"/>
    <property type="evidence" value="ECO:0007669"/>
    <property type="project" value="InterPro"/>
</dbReference>
<evidence type="ECO:0000259" key="4">
    <source>
        <dbReference type="SMART" id="SM00906"/>
    </source>
</evidence>
<dbReference type="SUPFAM" id="SSF51905">
    <property type="entry name" value="FAD/NAD(P)-binding domain"/>
    <property type="match status" value="1"/>
</dbReference>
<dbReference type="PANTHER" id="PTHR42877">
    <property type="entry name" value="L-ORNITHINE N(5)-MONOOXYGENASE-RELATED"/>
    <property type="match status" value="1"/>
</dbReference>
<comment type="similarity">
    <text evidence="1">Belongs to the FAD-binding monooxygenase family.</text>
</comment>
<evidence type="ECO:0000256" key="2">
    <source>
        <dbReference type="ARBA" id="ARBA00023242"/>
    </source>
</evidence>
<dbReference type="PANTHER" id="PTHR42877:SF11">
    <property type="entry name" value="MONOOXYGENASE, PUTATIVE (AFU_ORTHOLOGUE AFUA_6G13790)-RELATED"/>
    <property type="match status" value="1"/>
</dbReference>
<dbReference type="SMART" id="SM00906">
    <property type="entry name" value="Fungal_trans"/>
    <property type="match status" value="1"/>
</dbReference>
<name>A0A3E2H7R5_SCYLI</name>
<feature type="region of interest" description="Disordered" evidence="3">
    <location>
        <begin position="1"/>
        <end position="20"/>
    </location>
</feature>
<protein>
    <recommendedName>
        <fullName evidence="4">Xylanolytic transcriptional activator regulatory domain-containing protein</fullName>
    </recommendedName>
</protein>
<feature type="non-terminal residue" evidence="5">
    <location>
        <position position="1220"/>
    </location>
</feature>
<keyword evidence="6" id="KW-1185">Reference proteome</keyword>
<dbReference type="InterPro" id="IPR007219">
    <property type="entry name" value="XnlR_reg_dom"/>
</dbReference>
<dbReference type="Pfam" id="PF13450">
    <property type="entry name" value="NAD_binding_8"/>
    <property type="match status" value="1"/>
</dbReference>
<dbReference type="Gene3D" id="3.50.50.60">
    <property type="entry name" value="FAD/NAD(P)-binding domain"/>
    <property type="match status" value="3"/>
</dbReference>
<dbReference type="GO" id="GO:0006351">
    <property type="term" value="P:DNA-templated transcription"/>
    <property type="evidence" value="ECO:0007669"/>
    <property type="project" value="InterPro"/>
</dbReference>
<feature type="region of interest" description="Disordered" evidence="3">
    <location>
        <begin position="620"/>
        <end position="639"/>
    </location>
</feature>
<dbReference type="Proteomes" id="UP000258309">
    <property type="component" value="Unassembled WGS sequence"/>
</dbReference>
<dbReference type="OMA" id="AQDGHHK"/>
<dbReference type="OrthoDB" id="74360at2759"/>
<feature type="compositionally biased region" description="Polar residues" evidence="3">
    <location>
        <begin position="661"/>
        <end position="670"/>
    </location>
</feature>
<accession>A0A3E2H7R5</accession>
<dbReference type="GO" id="GO:0003677">
    <property type="term" value="F:DNA binding"/>
    <property type="evidence" value="ECO:0007669"/>
    <property type="project" value="InterPro"/>
</dbReference>
<keyword evidence="2" id="KW-0539">Nucleus</keyword>
<dbReference type="EMBL" id="NCSJ02000129">
    <property type="protein sequence ID" value="RFU29418.1"/>
    <property type="molecule type" value="Genomic_DNA"/>
</dbReference>
<dbReference type="InterPro" id="IPR051209">
    <property type="entry name" value="FAD-bind_Monooxygenase_sf"/>
</dbReference>
<dbReference type="InterPro" id="IPR036188">
    <property type="entry name" value="FAD/NAD-bd_sf"/>
</dbReference>
<organism evidence="5 6">
    <name type="scientific">Scytalidium lignicola</name>
    <name type="common">Hyphomycete</name>
    <dbReference type="NCBI Taxonomy" id="5539"/>
    <lineage>
        <taxon>Eukaryota</taxon>
        <taxon>Fungi</taxon>
        <taxon>Dikarya</taxon>
        <taxon>Ascomycota</taxon>
        <taxon>Pezizomycotina</taxon>
        <taxon>Leotiomycetes</taxon>
        <taxon>Leotiomycetes incertae sedis</taxon>
        <taxon>Scytalidium</taxon>
    </lineage>
</organism>
<sequence>MAPHLIDDSASGGPVNGSRNDAFNGKHYTLSHEPIHQYRKLRMVCIGAGIAGIAAAYKYQRQATNLDFIIYEKNNDVGGTWLENRYPGCACDIPAHGYTYSWEGNPEWSRFYAEAPEIHAYFKGCAVKWNSNGGGLILMGYTASKGSSYTCIVKSKMRTLDNAYDFKGKIVAVIGAGSSAIQIVPNLQLGIVSFRAIVSKSNIGTVVKQMITFIRSPTWITPEFSETIAAQGRETKFLPEEIERFKTDKKYFLEYRKMVQNTGSSNYDLFFKDSNKQKQAFVAFTNMMTKRLKGDKELCDKIIPKFEVGCRRFTPGHGYLEALLTPNTTTVCNEIESVTSHGIRTADGIEYAVDAIVCATGFDCSFRPAFPVIGSNGLDLSESWKNGPRHYLSVAAPGFPNYFITGGPNSPIANGSLISGLETEIEYVFACVKKMQTEDIASMEVTEEAVVDFLEHRDVVMEEMVWSGGCRSWYKNGTVNGPVIGPWVGSTWHFNEALERPRFEDFKLRSKLKRDIVGSISSKERPIWNPALPHATIILGRTEQDLECSFEAASKNAGVTQLYVHNMLTRMNHLEEELERARTAITHGRERIPEASEPVQSQLDPIPQRDSIEVAQLGIRSPRSPSQQHPSSQASLPHAQYQHVHSPFQYQSDPGRPLHDSTPQPITTNYPPIEGADDGQTSVVAVDASPSRMDHSRQGYLGETSTVAFVQTELDKGQHPSESEDRPDFTDYSHFDIQINTWPQRYLADKLVDCYMEFCHPQYPFIHEPTFRRQYDAFWTATKPADNIWAGTVNMVFALSCNFSIEMPSHMGQMFYQRAKSLTEPKVLDSQSLASLQALTLLGLYLQSTDGMTQSWNVIGMAIRIAQGLGLHRNNTINSARTQLDCEVHKRAWWACYVLDSVSCIQLGRPPILSKDSLSIDLPACIDDDFISDTAQPSAPGAGTPSEKSYLSFFVATIQLCRFMRDVSEAYDQPDDQSRTLEIDQNMCDWISSLPSHLQPSGERSTDSKLSRQKDVLTSRFLHLRLLLHRPSVASSYLKITPLTPFTSLKSTIAAHINALRVEICICIATNLIEHIASLSQGLTSAWWYDLNYLFSTATLLISQSSSNPPEMSIIHAIQVAIDVVKGMRDRGKSLAANYLRLLEKYREQILSSLPEGNSLTVGSQSLQHGPSRIFPIASVQHNGQDSQASPNFDISAALETTSYPWNLFDEEFSGRLNTI</sequence>
<evidence type="ECO:0000313" key="5">
    <source>
        <dbReference type="EMBL" id="RFU29418.1"/>
    </source>
</evidence>
<feature type="domain" description="Xylanolytic transcriptional activator regulatory" evidence="4">
    <location>
        <begin position="855"/>
        <end position="929"/>
    </location>
</feature>
<feature type="non-terminal residue" evidence="5">
    <location>
        <position position="1"/>
    </location>
</feature>
<evidence type="ECO:0000256" key="1">
    <source>
        <dbReference type="ARBA" id="ARBA00010139"/>
    </source>
</evidence>
<reference evidence="5 6" key="1">
    <citation type="submission" date="2018-05" db="EMBL/GenBank/DDBJ databases">
        <title>Draft genome sequence of Scytalidium lignicola DSM 105466, a ubiquitous saprotrophic fungus.</title>
        <authorList>
            <person name="Buettner E."/>
            <person name="Gebauer A.M."/>
            <person name="Hofrichter M."/>
            <person name="Liers C."/>
            <person name="Kellner H."/>
        </authorList>
    </citation>
    <scope>NUCLEOTIDE SEQUENCE [LARGE SCALE GENOMIC DNA]</scope>
    <source>
        <strain evidence="5 6">DSM 105466</strain>
    </source>
</reference>
<evidence type="ECO:0000256" key="3">
    <source>
        <dbReference type="SAM" id="MobiDB-lite"/>
    </source>
</evidence>